<dbReference type="RefSeq" id="WP_037017867.1">
    <property type="nucleotide sequence ID" value="NZ_JRMB01000003.1"/>
</dbReference>
<dbReference type="AlphaFoldDB" id="A0A9X0EB20"/>
<dbReference type="InterPro" id="IPR003489">
    <property type="entry name" value="RHF/RaiA"/>
</dbReference>
<evidence type="ECO:0000313" key="2">
    <source>
        <dbReference type="Proteomes" id="UP000029719"/>
    </source>
</evidence>
<name>A0A9X0EB20_9PSED</name>
<comment type="caution">
    <text evidence="1">The sequence shown here is derived from an EMBL/GenBank/DDBJ whole genome shotgun (WGS) entry which is preliminary data.</text>
</comment>
<dbReference type="Gene3D" id="3.30.160.100">
    <property type="entry name" value="Ribosome hibernation promotion factor-like"/>
    <property type="match status" value="1"/>
</dbReference>
<dbReference type="OrthoDB" id="121633at2"/>
<dbReference type="SUPFAM" id="SSF69754">
    <property type="entry name" value="Ribosome binding protein Y (YfiA homologue)"/>
    <property type="match status" value="1"/>
</dbReference>
<dbReference type="InterPro" id="IPR036567">
    <property type="entry name" value="RHF-like"/>
</dbReference>
<sequence length="141" mass="15298">MQVQVDSNHIEGSAELQEWVGSAVVDELERYTELLSRIEIHVGDVNAQRSGAQDKRCQIEARPKGHSSLSVTHHAESLDLAVAGAARKMSHALDHLVGRLSPKVESTGHLTAPPVQEDSAAEIDAMLEDEFLAKQADLGKE</sequence>
<reference evidence="1 2" key="1">
    <citation type="submission" date="2014-09" db="EMBL/GenBank/DDBJ databases">
        <title>Genome sequence of Pseudomonas lutea strain DSM 17257T.</title>
        <authorList>
            <person name="Kwak Y."/>
            <person name="Shin J.-H."/>
        </authorList>
    </citation>
    <scope>NUCLEOTIDE SEQUENCE [LARGE SCALE GENOMIC DNA]</scope>
    <source>
        <strain evidence="1 2">DSM 17257</strain>
    </source>
</reference>
<dbReference type="Pfam" id="PF02482">
    <property type="entry name" value="Ribosomal_S30AE"/>
    <property type="match status" value="1"/>
</dbReference>
<protein>
    <submittedName>
        <fullName evidence="1">Ribosomal subunit interface protein</fullName>
    </submittedName>
</protein>
<dbReference type="EMBL" id="JRMB01000003">
    <property type="protein sequence ID" value="KGF62517.1"/>
    <property type="molecule type" value="Genomic_DNA"/>
</dbReference>
<proteinExistence type="predicted"/>
<gene>
    <name evidence="1" type="ORF">LT42_21910</name>
</gene>
<accession>A0A9X0EB20</accession>
<dbReference type="Proteomes" id="UP000029719">
    <property type="component" value="Unassembled WGS sequence"/>
</dbReference>
<organism evidence="1 2">
    <name type="scientific">Pseudomonas lutea</name>
    <dbReference type="NCBI Taxonomy" id="243924"/>
    <lineage>
        <taxon>Bacteria</taxon>
        <taxon>Pseudomonadati</taxon>
        <taxon>Pseudomonadota</taxon>
        <taxon>Gammaproteobacteria</taxon>
        <taxon>Pseudomonadales</taxon>
        <taxon>Pseudomonadaceae</taxon>
        <taxon>Pseudomonas</taxon>
    </lineage>
</organism>
<evidence type="ECO:0000313" key="1">
    <source>
        <dbReference type="EMBL" id="KGF62517.1"/>
    </source>
</evidence>